<reference evidence="3" key="1">
    <citation type="journal article" date="2019" name="Int. J. Syst. Evol. Microbiol.">
        <title>The Global Catalogue of Microorganisms (GCM) 10K type strain sequencing project: providing services to taxonomists for standard genome sequencing and annotation.</title>
        <authorList>
            <consortium name="The Broad Institute Genomics Platform"/>
            <consortium name="The Broad Institute Genome Sequencing Center for Infectious Disease"/>
            <person name="Wu L."/>
            <person name="Ma J."/>
        </authorList>
    </citation>
    <scope>NUCLEOTIDE SEQUENCE [LARGE SCALE GENOMIC DNA]</scope>
    <source>
        <strain evidence="3">YJ-61-S</strain>
    </source>
</reference>
<accession>A0ABV9HUP4</accession>
<evidence type="ECO:0000313" key="2">
    <source>
        <dbReference type="EMBL" id="MFC4633597.1"/>
    </source>
</evidence>
<dbReference type="EMBL" id="JBHSFV010000003">
    <property type="protein sequence ID" value="MFC4633597.1"/>
    <property type="molecule type" value="Genomic_DNA"/>
</dbReference>
<dbReference type="Gene3D" id="2.60.40.10">
    <property type="entry name" value="Immunoglobulins"/>
    <property type="match status" value="1"/>
</dbReference>
<name>A0ABV9HUP4_9FLAO</name>
<comment type="caution">
    <text evidence="2">The sequence shown here is derived from an EMBL/GenBank/DDBJ whole genome shotgun (WGS) entry which is preliminary data.</text>
</comment>
<dbReference type="RefSeq" id="WP_379977811.1">
    <property type="nucleotide sequence ID" value="NZ_JBHSFV010000003.1"/>
</dbReference>
<feature type="chain" id="PRO_5046910445" description="T9SS type A sorting domain-containing protein" evidence="1">
    <location>
        <begin position="22"/>
        <end position="403"/>
    </location>
</feature>
<feature type="signal peptide" evidence="1">
    <location>
        <begin position="1"/>
        <end position="21"/>
    </location>
</feature>
<sequence>MKHRKNIPLIFCLFMSLFAMGQNNNQDHTIQLLTNQTDFEVGSAVALQFSSSQETQSFMYCSNSYGTILISPTIENKILSYTIPDFITNKSGVINWKLVDDSSVSGSLMMYSKKEVTSMETYIGPPTIEAGGTDYTMLVVIPTDSLDNPLPENTIVTSSYQFLATQKEEDIVTNNIIAYQNIYSQKKSGRLFISSECLETHSKEYTIDVLPAIPTNFTISATRSHNYADGNQITSFHTSILKDAHGNTVSDGTFVTFFIRNKKGNILKTSGTTVQGIATSKMIHPDHEDQWSIKAYVQGMAESNTITVAYQQVVKEVETAFAKANREINVGPLQSFMGQMIPDGFQVSLEVYKNERLLTTYTETSKNGHVSFELMSAIFENGIYTLKVKTAGLEKNYPNMKLW</sequence>
<evidence type="ECO:0000256" key="1">
    <source>
        <dbReference type="SAM" id="SignalP"/>
    </source>
</evidence>
<dbReference type="Proteomes" id="UP001596043">
    <property type="component" value="Unassembled WGS sequence"/>
</dbReference>
<gene>
    <name evidence="2" type="ORF">ACFO3O_06740</name>
</gene>
<dbReference type="InterPro" id="IPR008964">
    <property type="entry name" value="Invasin/intimin_cell_adhesion"/>
</dbReference>
<protein>
    <recommendedName>
        <fullName evidence="4">T9SS type A sorting domain-containing protein</fullName>
    </recommendedName>
</protein>
<keyword evidence="1" id="KW-0732">Signal</keyword>
<evidence type="ECO:0008006" key="4">
    <source>
        <dbReference type="Google" id="ProtNLM"/>
    </source>
</evidence>
<keyword evidence="3" id="KW-1185">Reference proteome</keyword>
<evidence type="ECO:0000313" key="3">
    <source>
        <dbReference type="Proteomes" id="UP001596043"/>
    </source>
</evidence>
<organism evidence="2 3">
    <name type="scientific">Dokdonia ponticola</name>
    <dbReference type="NCBI Taxonomy" id="2041041"/>
    <lineage>
        <taxon>Bacteria</taxon>
        <taxon>Pseudomonadati</taxon>
        <taxon>Bacteroidota</taxon>
        <taxon>Flavobacteriia</taxon>
        <taxon>Flavobacteriales</taxon>
        <taxon>Flavobacteriaceae</taxon>
        <taxon>Dokdonia</taxon>
    </lineage>
</organism>
<dbReference type="SUPFAM" id="SSF49373">
    <property type="entry name" value="Invasin/intimin cell-adhesion fragments"/>
    <property type="match status" value="1"/>
</dbReference>
<proteinExistence type="predicted"/>
<dbReference type="InterPro" id="IPR013783">
    <property type="entry name" value="Ig-like_fold"/>
</dbReference>